<feature type="region of interest" description="Disordered" evidence="7">
    <location>
        <begin position="439"/>
        <end position="462"/>
    </location>
</feature>
<dbReference type="Gene3D" id="3.30.830.10">
    <property type="entry name" value="Metalloenzyme, LuxS/M16 peptidase-like"/>
    <property type="match status" value="1"/>
</dbReference>
<dbReference type="InterPro" id="IPR011765">
    <property type="entry name" value="Pept_M16_N"/>
</dbReference>
<comment type="caution">
    <text evidence="9">The sequence shown here is derived from an EMBL/GenBank/DDBJ whole genome shotgun (WGS) entry which is preliminary data.</text>
</comment>
<evidence type="ECO:0000256" key="1">
    <source>
        <dbReference type="ARBA" id="ARBA00007261"/>
    </source>
</evidence>
<dbReference type="GO" id="GO:0008237">
    <property type="term" value="F:metallopeptidase activity"/>
    <property type="evidence" value="ECO:0007669"/>
    <property type="project" value="UniProtKB-KW"/>
</dbReference>
<protein>
    <submittedName>
        <fullName evidence="9">Coenzyme PQQ synthesis protein F</fullName>
    </submittedName>
</protein>
<dbReference type="GO" id="GO:0006508">
    <property type="term" value="P:proteolysis"/>
    <property type="evidence" value="ECO:0007669"/>
    <property type="project" value="UniProtKB-KW"/>
</dbReference>
<keyword evidence="4" id="KW-0378">Hydrolase</keyword>
<keyword evidence="5" id="KW-0862">Zinc</keyword>
<accession>A0A9P6GVV6</accession>
<feature type="compositionally biased region" description="Polar residues" evidence="7">
    <location>
        <begin position="452"/>
        <end position="462"/>
    </location>
</feature>
<dbReference type="InterPro" id="IPR050626">
    <property type="entry name" value="Peptidase_M16"/>
</dbReference>
<comment type="similarity">
    <text evidence="1">Belongs to the peptidase M16 family.</text>
</comment>
<dbReference type="InterPro" id="IPR011249">
    <property type="entry name" value="Metalloenz_LuxS/M16"/>
</dbReference>
<dbReference type="GO" id="GO:0046872">
    <property type="term" value="F:metal ion binding"/>
    <property type="evidence" value="ECO:0007669"/>
    <property type="project" value="UniProtKB-KW"/>
</dbReference>
<evidence type="ECO:0000313" key="9">
    <source>
        <dbReference type="EMBL" id="KAF9761097.1"/>
    </source>
</evidence>
<name>A0A9P6GVV6_9MICR</name>
<proteinExistence type="inferred from homology"/>
<evidence type="ECO:0000256" key="2">
    <source>
        <dbReference type="ARBA" id="ARBA00022670"/>
    </source>
</evidence>
<evidence type="ECO:0000256" key="3">
    <source>
        <dbReference type="ARBA" id="ARBA00022723"/>
    </source>
</evidence>
<keyword evidence="6" id="KW-0482">Metalloprotease</keyword>
<dbReference type="PANTHER" id="PTHR43690:SF18">
    <property type="entry name" value="INSULIN-DEGRADING ENZYME-RELATED"/>
    <property type="match status" value="1"/>
</dbReference>
<dbReference type="Pfam" id="PF00675">
    <property type="entry name" value="Peptidase_M16"/>
    <property type="match status" value="1"/>
</dbReference>
<evidence type="ECO:0000256" key="4">
    <source>
        <dbReference type="ARBA" id="ARBA00022801"/>
    </source>
</evidence>
<evidence type="ECO:0000313" key="10">
    <source>
        <dbReference type="Proteomes" id="UP000740883"/>
    </source>
</evidence>
<dbReference type="SUPFAM" id="SSF63411">
    <property type="entry name" value="LuxS/MPP-like metallohydrolase"/>
    <property type="match status" value="1"/>
</dbReference>
<organism evidence="9 10">
    <name type="scientific">Nosema granulosis</name>
    <dbReference type="NCBI Taxonomy" id="83296"/>
    <lineage>
        <taxon>Eukaryota</taxon>
        <taxon>Fungi</taxon>
        <taxon>Fungi incertae sedis</taxon>
        <taxon>Microsporidia</taxon>
        <taxon>Nosematidae</taxon>
        <taxon>Nosema</taxon>
    </lineage>
</organism>
<sequence length="889" mass="104861">MIFCSQYSILDAVNRNHEYFKTNNGMPVLFLDSTSKYSRFSYSVNTGGLDDLKEFPGTSHLLEHVIFGVESPLLEFIYDHGGTIIACTEERCMFFEYIILNEYFAESLKYVFDTFNNPDLGLKPILKEIDLVEDEFTYRGRTASKIINIYTENDELNIFICGNKYTLLKEGIEEGLKKIHRENFLSYNGSIVCVTNKDRSIMKKYDIAYNNGPRLRETDFGLTDYYKYTERLFLVNSTLNLFRLAIQVPLQENILLISYLMDKYIRKLGEFDFIRALTHEIVSEYKFTVIKIHLEIEDGIVIDPSLLVPKIIEIIKKTKISIQNYTSTARYMLKAIKNQKPLDDREYSNVHKYIQFKSHMFEGKPTYDESIKFKSKDFVDLINSLIDEENYSFLYERPLKGTMQRSKYSKIYYINKKIEKRTKNSKNMKNPVTEIQKNKNNSRNRNIAGCSIQRNPGRNTKEYTSASRNSLENNVLDLTNEKQKTNSIFNPLDLIIFDVKQFEYDPIVINNTSLVPDYTRVDKDTNWKLHLIHLKEEKERRVFVFQFIVEPNYDNFIRLLYTMQSLRLTIGNIYTKEGGNEIAFELKHNMLEVIWTKYGYMHPRMLQVFCEKLASLIKNCQKNRHYIYKKADELIYEESTVIAEMVYGYTNLIRDFRMYIENIGDQCDNGYIIMPRFYLNLCLIGNIGSIYKNETSRMASLLEPSIPLSKTYSETSTFFNVTKYTEGYNTASLYIFCDEKASQIDYIVRLCCYLALYRTSETLRVKDKLGYYIVTDFTSKTYYSNFVMEAYSKKTQYNMQYILHSYIEYVVDSIINMEDKNFEVFLDVVYKTFKIGSNSIDELLHFHKSLDFKFDHQTFNEVLKTTLHGKDFKNLIVEMLRTQAKIEIR</sequence>
<keyword evidence="2" id="KW-0645">Protease</keyword>
<evidence type="ECO:0000259" key="8">
    <source>
        <dbReference type="Pfam" id="PF00675"/>
    </source>
</evidence>
<gene>
    <name evidence="9" type="primary">pqqF</name>
    <name evidence="9" type="ORF">NGRA_2858</name>
</gene>
<dbReference type="OrthoDB" id="10251424at2759"/>
<keyword evidence="3" id="KW-0479">Metal-binding</keyword>
<dbReference type="AlphaFoldDB" id="A0A9P6GVV6"/>
<feature type="domain" description="Peptidase M16 N-terminal" evidence="8">
    <location>
        <begin position="33"/>
        <end position="135"/>
    </location>
</feature>
<dbReference type="EMBL" id="SBJO01000422">
    <property type="protein sequence ID" value="KAF9761097.1"/>
    <property type="molecule type" value="Genomic_DNA"/>
</dbReference>
<dbReference type="Proteomes" id="UP000740883">
    <property type="component" value="Unassembled WGS sequence"/>
</dbReference>
<reference evidence="9 10" key="1">
    <citation type="journal article" date="2020" name="Genome Biol. Evol.">
        <title>Comparative genomics of strictly vertically transmitted, feminizing microsporidia endosymbionts of amphipod crustaceans.</title>
        <authorList>
            <person name="Cormier A."/>
            <person name="Chebbi M.A."/>
            <person name="Giraud I."/>
            <person name="Wattier R."/>
            <person name="Teixeira M."/>
            <person name="Gilbert C."/>
            <person name="Rigaud T."/>
            <person name="Cordaux R."/>
        </authorList>
    </citation>
    <scope>NUCLEOTIDE SEQUENCE [LARGE SCALE GENOMIC DNA]</scope>
    <source>
        <strain evidence="9 10">Ou3-Ou53</strain>
    </source>
</reference>
<evidence type="ECO:0000256" key="7">
    <source>
        <dbReference type="SAM" id="MobiDB-lite"/>
    </source>
</evidence>
<keyword evidence="10" id="KW-1185">Reference proteome</keyword>
<evidence type="ECO:0000256" key="5">
    <source>
        <dbReference type="ARBA" id="ARBA00022833"/>
    </source>
</evidence>
<dbReference type="PANTHER" id="PTHR43690">
    <property type="entry name" value="NARDILYSIN"/>
    <property type="match status" value="1"/>
</dbReference>
<evidence type="ECO:0000256" key="6">
    <source>
        <dbReference type="ARBA" id="ARBA00023049"/>
    </source>
</evidence>